<dbReference type="Pfam" id="PF25351">
    <property type="entry name" value="PH_BUD3_C"/>
    <property type="match status" value="1"/>
</dbReference>
<dbReference type="InterPro" id="IPR051092">
    <property type="entry name" value="FYVE_RhoGEF_PH"/>
</dbReference>
<keyword evidence="5" id="KW-1185">Reference proteome</keyword>
<evidence type="ECO:0000313" key="4">
    <source>
        <dbReference type="EMBL" id="TGZ80917.1"/>
    </source>
</evidence>
<feature type="compositionally biased region" description="Polar residues" evidence="2">
    <location>
        <begin position="1094"/>
        <end position="1119"/>
    </location>
</feature>
<gene>
    <name evidence="4" type="ORF">EX30DRAFT_44387</name>
</gene>
<dbReference type="STRING" id="341454.A0A4S2MWD5"/>
<feature type="compositionally biased region" description="Low complexity" evidence="2">
    <location>
        <begin position="1030"/>
        <end position="1044"/>
    </location>
</feature>
<dbReference type="InParanoid" id="A0A4S2MWD5"/>
<keyword evidence="1" id="KW-0175">Coiled coil</keyword>
<feature type="compositionally biased region" description="Polar residues" evidence="2">
    <location>
        <begin position="1278"/>
        <end position="1288"/>
    </location>
</feature>
<feature type="coiled-coil region" evidence="1">
    <location>
        <begin position="1297"/>
        <end position="1352"/>
    </location>
</feature>
<accession>A0A4S2MWD5</accession>
<dbReference type="EMBL" id="ML220122">
    <property type="protein sequence ID" value="TGZ80917.1"/>
    <property type="molecule type" value="Genomic_DNA"/>
</dbReference>
<name>A0A4S2MWD5_9PEZI</name>
<feature type="compositionally biased region" description="Basic and acidic residues" evidence="2">
    <location>
        <begin position="1071"/>
        <end position="1089"/>
    </location>
</feature>
<sequence length="1417" mass="157770">MASLTASCPQLANCSIFHTVDSLLGPLVVFYRPHPPGAIIRIEAHVLGIAGFQSYPKLALNPSSPLYGVINHLPDPRPSSLHKGLAVATYKYFSELPKVVKETLLKENAARNYDSQAVAFDEMHAADVTTRYRQVESPTLIEDLTYALSERFVTAIDVDLVIRRADQAATTPEDAPDEVEQLLRCFGDPTHLPFSKLKRSLSRPASRIGPRKDRTEALERDLEELRYTEENFVAKMRELIQDIVAPMRTRSGHRRTDSGFLTPSEVDALFPPSLYEIFEANSRFLEDIRQGNIESFADACVRHFPAFKGPYVDYMRASVEFPNLLLKFSKNSSFSRRIQQTGEQKIRSLVIEPVQRLPRYSLLIDNMLKNLGPLSPAVEPLSNARSIIDEICSLQNSEKNDRSKTIQRLQSITNSWPQSYRPSGRLITAVDFVEVLPPYNDETAECFASVLLVFADSIAILRRPKNTSLQARGIMSEVDGSSPPPASGQKKDTLGHDLQFSGWADMVDIRLSGSDGGAAAWLTLAVPLKDSWDVRSGGAGVRKMILLNQYEGRCHKVEEEITKAKLERRSISQGPKKGIIGLREVRYGGLTIWSCVWGSQEVHASEPYKSSNTIFLDVGFRGSASRAGRSALAAEVGQAGVDVAMSIEESKGKMLRIECRSWNDYTSTDTVLPNEFLGVFSKRISSLLRLHASPQHPPLTMALLSANRKLLRALGVPFDPDGKFGKPKLPSSVKLFQNIIPSSPARSRVGLLERTQSQLLPTRNLDRPTSLFNRGATILGIGDELTADPADETRARILLGEASPLKKLEQTFEAFIKIIRTMGSTDDEVDTLHNIESADWRTVDDFHSRLVDEPGSNHVLERVNICIVMSAFTKFLRQEWKDGMGAVISPERLSLLQHKSDTLYAGDFDLFFKRFMQEWTPQNQRAFRTLISTLKEMQEKMSREDSKGVLTKTFTELLVGENMNPLDFMGLVDRLVQDMVALFSGSYSSPPRPQLAESLLPNSSPVKRAKSVNTGMTTTGAMSMRKRFGLSHSSSVRETSTVETESLRPRSIFRTLSKRDKEQLKKHHKNHSLDMDSSENERPGSRDQPEVLGTFNNTSVTSINSNGSKTSNHLSSFFRTATPPPPIEEKRRKPKRRSSLGDLTSHPSFKPVLEPSRSPVSDVHDRAPPSDVESAPSLPPARHAHDNNSLRSNRSAQGTTVHARRNTTVAVARPSVSSLMPPPPRPQPRAGTPTPPVDVNNDLLGELQKIGLELSSSMKTAPSPSPSPRPPAHRQLPGTPTRSGSPALNSPADAVKIQSLVERVAAMERQVVAMKKETAAHEAAKLKAQSEARAARRKEEEYKKMVKYAEEENDVIFEEFNRQLLKLGQGIQASRGKEELENVLEALRKEQGRLFKENMKLQVENLQLRIQMDDPPR</sequence>
<dbReference type="Proteomes" id="UP000298138">
    <property type="component" value="Unassembled WGS sequence"/>
</dbReference>
<feature type="compositionally biased region" description="Polar residues" evidence="2">
    <location>
        <begin position="1189"/>
        <end position="1200"/>
    </location>
</feature>
<dbReference type="InterPro" id="IPR000219">
    <property type="entry name" value="DH_dom"/>
</dbReference>
<protein>
    <recommendedName>
        <fullName evidence="3">DH domain-containing protein</fullName>
    </recommendedName>
</protein>
<evidence type="ECO:0000259" key="3">
    <source>
        <dbReference type="PROSITE" id="PS50010"/>
    </source>
</evidence>
<feature type="domain" description="DH" evidence="3">
    <location>
        <begin position="217"/>
        <end position="398"/>
    </location>
</feature>
<dbReference type="Gene3D" id="1.20.900.10">
    <property type="entry name" value="Dbl homology (DH) domain"/>
    <property type="match status" value="1"/>
</dbReference>
<feature type="region of interest" description="Disordered" evidence="2">
    <location>
        <begin position="987"/>
        <end position="1241"/>
    </location>
</feature>
<organism evidence="4 5">
    <name type="scientific">Ascodesmis nigricans</name>
    <dbReference type="NCBI Taxonomy" id="341454"/>
    <lineage>
        <taxon>Eukaryota</taxon>
        <taxon>Fungi</taxon>
        <taxon>Dikarya</taxon>
        <taxon>Ascomycota</taxon>
        <taxon>Pezizomycotina</taxon>
        <taxon>Pezizomycetes</taxon>
        <taxon>Pezizales</taxon>
        <taxon>Ascodesmidaceae</taxon>
        <taxon>Ascodesmis</taxon>
    </lineage>
</organism>
<dbReference type="SMART" id="SM00325">
    <property type="entry name" value="RhoGEF"/>
    <property type="match status" value="1"/>
</dbReference>
<dbReference type="InterPro" id="IPR057454">
    <property type="entry name" value="Bud3_C"/>
</dbReference>
<dbReference type="OrthoDB" id="4066896at2759"/>
<dbReference type="PROSITE" id="PS50010">
    <property type="entry name" value="DH_2"/>
    <property type="match status" value="1"/>
</dbReference>
<dbReference type="GO" id="GO:0005737">
    <property type="term" value="C:cytoplasm"/>
    <property type="evidence" value="ECO:0007669"/>
    <property type="project" value="TreeGrafter"/>
</dbReference>
<dbReference type="GO" id="GO:0005085">
    <property type="term" value="F:guanyl-nucleotide exchange factor activity"/>
    <property type="evidence" value="ECO:0007669"/>
    <property type="project" value="InterPro"/>
</dbReference>
<dbReference type="PANTHER" id="PTHR12673:SF261">
    <property type="entry name" value="BUD3"/>
    <property type="match status" value="1"/>
</dbReference>
<feature type="compositionally biased region" description="Polar residues" evidence="2">
    <location>
        <begin position="1000"/>
        <end position="1021"/>
    </location>
</feature>
<evidence type="ECO:0000256" key="2">
    <source>
        <dbReference type="SAM" id="MobiDB-lite"/>
    </source>
</evidence>
<reference evidence="4 5" key="1">
    <citation type="submission" date="2019-04" db="EMBL/GenBank/DDBJ databases">
        <title>Comparative genomics and transcriptomics to analyze fruiting body development in filamentous ascomycetes.</title>
        <authorList>
            <consortium name="DOE Joint Genome Institute"/>
            <person name="Lutkenhaus R."/>
            <person name="Traeger S."/>
            <person name="Breuer J."/>
            <person name="Kuo A."/>
            <person name="Lipzen A."/>
            <person name="Pangilinan J."/>
            <person name="Dilworth D."/>
            <person name="Sandor L."/>
            <person name="Poggeler S."/>
            <person name="Barry K."/>
            <person name="Grigoriev I.V."/>
            <person name="Nowrousian M."/>
        </authorList>
    </citation>
    <scope>NUCLEOTIDE SEQUENCE [LARGE SCALE GENOMIC DNA]</scope>
    <source>
        <strain evidence="4 5">CBS 389.68</strain>
    </source>
</reference>
<proteinExistence type="predicted"/>
<dbReference type="SUPFAM" id="SSF48065">
    <property type="entry name" value="DBL homology domain (DH-domain)"/>
    <property type="match status" value="1"/>
</dbReference>
<dbReference type="PANTHER" id="PTHR12673">
    <property type="entry name" value="FACIOGENITAL DYSPLASIA PROTEIN"/>
    <property type="match status" value="1"/>
</dbReference>
<feature type="coiled-coil region" evidence="1">
    <location>
        <begin position="1377"/>
        <end position="1404"/>
    </location>
</feature>
<dbReference type="Pfam" id="PF00621">
    <property type="entry name" value="RhoGEF"/>
    <property type="match status" value="1"/>
</dbReference>
<evidence type="ECO:0000256" key="1">
    <source>
        <dbReference type="SAM" id="Coils"/>
    </source>
</evidence>
<evidence type="ECO:0000313" key="5">
    <source>
        <dbReference type="Proteomes" id="UP000298138"/>
    </source>
</evidence>
<feature type="region of interest" description="Disordered" evidence="2">
    <location>
        <begin position="474"/>
        <end position="493"/>
    </location>
</feature>
<dbReference type="InterPro" id="IPR035899">
    <property type="entry name" value="DBL_dom_sf"/>
</dbReference>
<feature type="region of interest" description="Disordered" evidence="2">
    <location>
        <begin position="1257"/>
        <end position="1291"/>
    </location>
</feature>